<dbReference type="CDD" id="cd06576">
    <property type="entry name" value="PASTA_Pbp2x-like_1"/>
    <property type="match status" value="1"/>
</dbReference>
<evidence type="ECO:0000259" key="15">
    <source>
        <dbReference type="PROSITE" id="PS51178"/>
    </source>
</evidence>
<dbReference type="CDD" id="cd06575">
    <property type="entry name" value="PASTA_Pbp2x-like_2"/>
    <property type="match status" value="1"/>
</dbReference>
<evidence type="ECO:0000256" key="6">
    <source>
        <dbReference type="ARBA" id="ARBA00022737"/>
    </source>
</evidence>
<keyword evidence="12" id="KW-0131">Cell cycle</keyword>
<evidence type="ECO:0000256" key="3">
    <source>
        <dbReference type="ARBA" id="ARBA00022475"/>
    </source>
</evidence>
<keyword evidence="4" id="KW-0132">Cell division</keyword>
<comment type="similarity">
    <text evidence="2">Belongs to the transpeptidase family.</text>
</comment>
<dbReference type="GO" id="GO:0071555">
    <property type="term" value="P:cell wall organization"/>
    <property type="evidence" value="ECO:0007669"/>
    <property type="project" value="UniProtKB-KW"/>
</dbReference>
<dbReference type="PANTHER" id="PTHR30627:SF26">
    <property type="entry name" value="PENICILLIN-BINDING PROTEIN 2B"/>
    <property type="match status" value="1"/>
</dbReference>
<dbReference type="GO" id="GO:0005886">
    <property type="term" value="C:plasma membrane"/>
    <property type="evidence" value="ECO:0007669"/>
    <property type="project" value="UniProtKB-SubCell"/>
</dbReference>
<keyword evidence="8" id="KW-0573">Peptidoglycan synthesis</keyword>
<evidence type="ECO:0000256" key="14">
    <source>
        <dbReference type="ARBA" id="ARBA00055980"/>
    </source>
</evidence>
<evidence type="ECO:0000256" key="11">
    <source>
        <dbReference type="ARBA" id="ARBA00023251"/>
    </source>
</evidence>
<reference evidence="16 17" key="1">
    <citation type="submission" date="2014-12" db="EMBL/GenBank/DDBJ databases">
        <title>Draft genome sequences of 29 type strains of Enterococci.</title>
        <authorList>
            <person name="Zhong Z."/>
            <person name="Sun Z."/>
            <person name="Liu W."/>
            <person name="Zhang W."/>
            <person name="Zhang H."/>
        </authorList>
    </citation>
    <scope>NUCLEOTIDE SEQUENCE [LARGE SCALE GENOMIC DNA]</scope>
    <source>
        <strain evidence="16 17">DSM 21207</strain>
    </source>
</reference>
<dbReference type="AlphaFoldDB" id="A0A1L8RAA5"/>
<feature type="domain" description="PASTA" evidence="15">
    <location>
        <begin position="679"/>
        <end position="735"/>
    </location>
</feature>
<keyword evidence="10" id="KW-0472">Membrane</keyword>
<dbReference type="Gene3D" id="3.30.70.2110">
    <property type="match status" value="1"/>
</dbReference>
<dbReference type="InterPro" id="IPR036138">
    <property type="entry name" value="PBP_dimer_sf"/>
</dbReference>
<dbReference type="GO" id="GO:0051301">
    <property type="term" value="P:cell division"/>
    <property type="evidence" value="ECO:0007669"/>
    <property type="project" value="UniProtKB-KW"/>
</dbReference>
<dbReference type="GO" id="GO:0008360">
    <property type="term" value="P:regulation of cell shape"/>
    <property type="evidence" value="ECO:0007669"/>
    <property type="project" value="UniProtKB-KW"/>
</dbReference>
<dbReference type="SMART" id="SM00740">
    <property type="entry name" value="PASTA"/>
    <property type="match status" value="2"/>
</dbReference>
<comment type="subcellular location">
    <subcellularLocation>
        <location evidence="1">Cell membrane</location>
        <topology evidence="1">Single-pass membrane protein</topology>
    </subcellularLocation>
</comment>
<evidence type="ECO:0000313" key="16">
    <source>
        <dbReference type="EMBL" id="OJG16667.1"/>
    </source>
</evidence>
<keyword evidence="11" id="KW-0046">Antibiotic resistance</keyword>
<evidence type="ECO:0000313" key="17">
    <source>
        <dbReference type="Proteomes" id="UP000182835"/>
    </source>
</evidence>
<evidence type="ECO:0000256" key="1">
    <source>
        <dbReference type="ARBA" id="ARBA00004162"/>
    </source>
</evidence>
<dbReference type="SUPFAM" id="SSF56519">
    <property type="entry name" value="Penicillin binding protein dimerisation domain"/>
    <property type="match status" value="1"/>
</dbReference>
<dbReference type="InterPro" id="IPR050515">
    <property type="entry name" value="Beta-lactam/transpept"/>
</dbReference>
<accession>A0A1L8RAA5</accession>
<sequence>MRFKRIRKYFRKKNQNPTNNRKKVGIILFATSIGLFFLFATRLGYLVVVGNVAGTSLEKKTAALYEGSKVVKAKRGTIYDRNGVAIAEDATSYSLKAILSKNYKTGDKKLYVQSKDYEKVATILHDILGLDEKEVVSRLKEGAKNELYQVEFSGKGKNITLEKKKKIEQAMEKAGLSGLDFDEHPNRIYPNGVFASHFIGYAEPEVDDKGVDKGLVGKMGLEAAYNDILSGTDGEIVYQKDNYQNPLPGTVAQKKAAKDGQDIYTTLDSGLQTYLESLMDTAVKKYKPEDATAVLMEAKTGEILAMSQRPTFNPETKKEFSNKDFNWMNLLVEDRYEPGSTMKVMTTAAAIEDGVFNENETFTSGEIKVADATINDWDYQEQRRTLTMRQALSWSSNVGMVKLEQKMGDTWQNYLKKFGFGQSTYSGLPGENSGILPTNNIVDKAMSSFGQGIGVTNFQMMRAFSAIANNGKMLEPHYISKVVNSQTGTERVTEPEVVGNPISAQTATKVREYMRDVIESKDYGSAYGVYSVPGYKIAAKTGTAQIADEKNGGYYQGDTAYLYSIVEMIPAEDPEYVLYMTMKMPEHWEQKALGDIGNALLKRAMEFKDDQPASASENTEKIEVADYRNLGKDSAAADASKNGLVPIVIGTGSKIKEQGTPHGTKVLAGEKLILLTTGSEYYMPDVTNWSKADLVKLGDLLGVKVTFKGDGYCSGQSLAPYERIDGQEIEFTMSQ</sequence>
<dbReference type="Gene3D" id="3.40.710.10">
    <property type="entry name" value="DD-peptidase/beta-lactamase superfamily"/>
    <property type="match status" value="1"/>
</dbReference>
<keyword evidence="5" id="KW-0812">Transmembrane</keyword>
<dbReference type="SUPFAM" id="SSF54184">
    <property type="entry name" value="Penicillin-binding protein 2x (pbp-2x), c-terminal domain"/>
    <property type="match status" value="2"/>
</dbReference>
<evidence type="ECO:0000256" key="7">
    <source>
        <dbReference type="ARBA" id="ARBA00022960"/>
    </source>
</evidence>
<evidence type="ECO:0000256" key="4">
    <source>
        <dbReference type="ARBA" id="ARBA00022618"/>
    </source>
</evidence>
<dbReference type="FunFam" id="3.40.710.10:FF:000095">
    <property type="entry name" value="Penicillin-binding protein 2x"/>
    <property type="match status" value="1"/>
</dbReference>
<keyword evidence="9" id="KW-1133">Transmembrane helix</keyword>
<dbReference type="Pfam" id="PF03793">
    <property type="entry name" value="PASTA"/>
    <property type="match status" value="2"/>
</dbReference>
<dbReference type="GO" id="GO:0009252">
    <property type="term" value="P:peptidoglycan biosynthetic process"/>
    <property type="evidence" value="ECO:0007669"/>
    <property type="project" value="UniProtKB-KW"/>
</dbReference>
<dbReference type="EMBL" id="JXKG01000001">
    <property type="protein sequence ID" value="OJG16667.1"/>
    <property type="molecule type" value="Genomic_DNA"/>
</dbReference>
<dbReference type="InterPro" id="IPR012338">
    <property type="entry name" value="Beta-lactam/transpept-like"/>
</dbReference>
<evidence type="ECO:0000256" key="9">
    <source>
        <dbReference type="ARBA" id="ARBA00022989"/>
    </source>
</evidence>
<dbReference type="RefSeq" id="WP_071863624.1">
    <property type="nucleotide sequence ID" value="NZ_JBHLVQ010000015.1"/>
</dbReference>
<dbReference type="STRING" id="317010.RU96_GL000134"/>
<comment type="caution">
    <text evidence="16">The sequence shown here is derived from an EMBL/GenBank/DDBJ whole genome shotgun (WGS) entry which is preliminary data.</text>
</comment>
<keyword evidence="7" id="KW-0133">Cell shape</keyword>
<dbReference type="Gene3D" id="3.90.1310.10">
    <property type="entry name" value="Penicillin-binding protein 2a (Domain 2)"/>
    <property type="match status" value="1"/>
</dbReference>
<evidence type="ECO:0000256" key="12">
    <source>
        <dbReference type="ARBA" id="ARBA00023306"/>
    </source>
</evidence>
<dbReference type="PROSITE" id="PS51178">
    <property type="entry name" value="PASTA"/>
    <property type="match status" value="2"/>
</dbReference>
<keyword evidence="3" id="KW-1003">Cell membrane</keyword>
<dbReference type="Pfam" id="PF00905">
    <property type="entry name" value="Transpeptidase"/>
    <property type="match status" value="1"/>
</dbReference>
<evidence type="ECO:0000256" key="8">
    <source>
        <dbReference type="ARBA" id="ARBA00022984"/>
    </source>
</evidence>
<keyword evidence="13" id="KW-0961">Cell wall biogenesis/degradation</keyword>
<comment type="function">
    <text evidence="14">A transpeptidase that forms peptide cross-links between adjacent glycan strands in cell wall peptidoglycan (PG). Part of the divisome machinery that synthesizes the septal cross wall. Beta-lactams inactivate the PBPs by acylating an essential serine residue in the active site of these proteins.</text>
</comment>
<organism evidence="16 17">
    <name type="scientific">Enterococcus canintestini</name>
    <dbReference type="NCBI Taxonomy" id="317010"/>
    <lineage>
        <taxon>Bacteria</taxon>
        <taxon>Bacillati</taxon>
        <taxon>Bacillota</taxon>
        <taxon>Bacilli</taxon>
        <taxon>Lactobacillales</taxon>
        <taxon>Enterococcaceae</taxon>
        <taxon>Enterococcus</taxon>
    </lineage>
</organism>
<dbReference type="InterPro" id="IPR005543">
    <property type="entry name" value="PASTA_dom"/>
</dbReference>
<dbReference type="InterPro" id="IPR005311">
    <property type="entry name" value="PBP_dimer"/>
</dbReference>
<evidence type="ECO:0000256" key="2">
    <source>
        <dbReference type="ARBA" id="ARBA00007171"/>
    </source>
</evidence>
<evidence type="ECO:0000256" key="5">
    <source>
        <dbReference type="ARBA" id="ARBA00022692"/>
    </source>
</evidence>
<dbReference type="Proteomes" id="UP000182835">
    <property type="component" value="Unassembled WGS sequence"/>
</dbReference>
<keyword evidence="6" id="KW-0677">Repeat</keyword>
<dbReference type="Gene3D" id="2.20.70.70">
    <property type="match status" value="1"/>
</dbReference>
<dbReference type="GO" id="GO:0008658">
    <property type="term" value="F:penicillin binding"/>
    <property type="evidence" value="ECO:0007669"/>
    <property type="project" value="InterPro"/>
</dbReference>
<feature type="domain" description="PASTA" evidence="15">
    <location>
        <begin position="618"/>
        <end position="678"/>
    </location>
</feature>
<evidence type="ECO:0000256" key="10">
    <source>
        <dbReference type="ARBA" id="ARBA00023136"/>
    </source>
</evidence>
<dbReference type="GO" id="GO:0046677">
    <property type="term" value="P:response to antibiotic"/>
    <property type="evidence" value="ECO:0007669"/>
    <property type="project" value="UniProtKB-KW"/>
</dbReference>
<dbReference type="InterPro" id="IPR001460">
    <property type="entry name" value="PCN-bd_Tpept"/>
</dbReference>
<dbReference type="SUPFAM" id="SSF56601">
    <property type="entry name" value="beta-lactamase/transpeptidase-like"/>
    <property type="match status" value="1"/>
</dbReference>
<name>A0A1L8RAA5_9ENTE</name>
<dbReference type="PANTHER" id="PTHR30627">
    <property type="entry name" value="PEPTIDOGLYCAN D,D-TRANSPEPTIDASE"/>
    <property type="match status" value="1"/>
</dbReference>
<dbReference type="Pfam" id="PF03717">
    <property type="entry name" value="PBP_dimer"/>
    <property type="match status" value="1"/>
</dbReference>
<gene>
    <name evidence="16" type="ORF">RU96_GL000134</name>
</gene>
<evidence type="ECO:0000256" key="13">
    <source>
        <dbReference type="ARBA" id="ARBA00023316"/>
    </source>
</evidence>
<protein>
    <submittedName>
        <fullName evidence="16">Penicillin-binding protein 2X</fullName>
    </submittedName>
</protein>
<proteinExistence type="inferred from homology"/>
<dbReference type="OrthoDB" id="9804124at2"/>